<sequence>MHKCGACGRFISPTEGVRCSGAKCGEAYYHSKCVGVKGKVMQGWRCPECKKNIARDNKAETPVRGAGSQVDLECSHYSAGTPDSPVLTQQPALADYREPASVSLSTDNRTGTTGHLLSDNPPVYQLILDELRVVREELTCFRKHMEEELATLKGSVSGYSERIDTLEKKVESLEQRACDSTRVDSVIAELRQQLEDRDQELLANDIQISHLPEVNSENPTHVVLTISQKLGVKLDERDIVSAERVGRRQLNAASPGGPTVIRPRPIVVRLTRRSLRDDLLKSARVRRGATTADLDMAGPAQRFYINERLTKSNRQLFRQARDAAGQAGWRFVWTKHGRILACCKPGDPTKRIRSETDIQALFVSPISLANESA</sequence>
<evidence type="ECO:0000313" key="6">
    <source>
        <dbReference type="Proteomes" id="UP001154114"/>
    </source>
</evidence>
<gene>
    <name evidence="5" type="ORF">CINC_LOCUS7375</name>
</gene>
<evidence type="ECO:0000256" key="2">
    <source>
        <dbReference type="ARBA" id="ARBA00022771"/>
    </source>
</evidence>
<dbReference type="InterPro" id="IPR057251">
    <property type="entry name" value="FP_C"/>
</dbReference>
<keyword evidence="6" id="KW-1185">Reference proteome</keyword>
<accession>A0A9P0FT25</accession>
<dbReference type="InterPro" id="IPR001965">
    <property type="entry name" value="Znf_PHD"/>
</dbReference>
<dbReference type="OrthoDB" id="7490514at2759"/>
<dbReference type="SMART" id="SM00249">
    <property type="entry name" value="PHD"/>
    <property type="match status" value="1"/>
</dbReference>
<dbReference type="SUPFAM" id="SSF57903">
    <property type="entry name" value="FYVE/PHD zinc finger"/>
    <property type="match status" value="1"/>
</dbReference>
<dbReference type="InterPro" id="IPR011011">
    <property type="entry name" value="Znf_FYVE_PHD"/>
</dbReference>
<keyword evidence="3" id="KW-0862">Zinc</keyword>
<dbReference type="Pfam" id="PF25298">
    <property type="entry name" value="Baculo_FP_2nd"/>
    <property type="match status" value="1"/>
</dbReference>
<dbReference type="Gene3D" id="3.30.40.10">
    <property type="entry name" value="Zinc/RING finger domain, C3HC4 (zinc finger)"/>
    <property type="match status" value="1"/>
</dbReference>
<dbReference type="EMBL" id="LR824026">
    <property type="protein sequence ID" value="CAH0596889.1"/>
    <property type="molecule type" value="Genomic_DNA"/>
</dbReference>
<feature type="domain" description="Zinc finger PHD-type" evidence="4">
    <location>
        <begin position="3"/>
        <end position="50"/>
    </location>
</feature>
<protein>
    <recommendedName>
        <fullName evidence="4">Zinc finger PHD-type domain-containing protein</fullName>
    </recommendedName>
</protein>
<dbReference type="PROSITE" id="PS01359">
    <property type="entry name" value="ZF_PHD_1"/>
    <property type="match status" value="1"/>
</dbReference>
<proteinExistence type="predicted"/>
<dbReference type="AlphaFoldDB" id="A0A9P0FT25"/>
<keyword evidence="2" id="KW-0863">Zinc-finger</keyword>
<dbReference type="Proteomes" id="UP001154114">
    <property type="component" value="Chromosome 23"/>
</dbReference>
<evidence type="ECO:0000259" key="4">
    <source>
        <dbReference type="SMART" id="SM00249"/>
    </source>
</evidence>
<evidence type="ECO:0000313" key="5">
    <source>
        <dbReference type="EMBL" id="CAH0596889.1"/>
    </source>
</evidence>
<name>A0A9P0FT25_CHRIL</name>
<dbReference type="InterPro" id="IPR013083">
    <property type="entry name" value="Znf_RING/FYVE/PHD"/>
</dbReference>
<keyword evidence="1" id="KW-0479">Metal-binding</keyword>
<evidence type="ECO:0000256" key="1">
    <source>
        <dbReference type="ARBA" id="ARBA00022723"/>
    </source>
</evidence>
<organism evidence="5 6">
    <name type="scientific">Chrysodeixis includens</name>
    <name type="common">Soybean looper</name>
    <name type="synonym">Pseudoplusia includens</name>
    <dbReference type="NCBI Taxonomy" id="689277"/>
    <lineage>
        <taxon>Eukaryota</taxon>
        <taxon>Metazoa</taxon>
        <taxon>Ecdysozoa</taxon>
        <taxon>Arthropoda</taxon>
        <taxon>Hexapoda</taxon>
        <taxon>Insecta</taxon>
        <taxon>Pterygota</taxon>
        <taxon>Neoptera</taxon>
        <taxon>Endopterygota</taxon>
        <taxon>Lepidoptera</taxon>
        <taxon>Glossata</taxon>
        <taxon>Ditrysia</taxon>
        <taxon>Noctuoidea</taxon>
        <taxon>Noctuidae</taxon>
        <taxon>Plusiinae</taxon>
        <taxon>Chrysodeixis</taxon>
    </lineage>
</organism>
<evidence type="ECO:0000256" key="3">
    <source>
        <dbReference type="ARBA" id="ARBA00022833"/>
    </source>
</evidence>
<dbReference type="GO" id="GO:0008270">
    <property type="term" value="F:zinc ion binding"/>
    <property type="evidence" value="ECO:0007669"/>
    <property type="project" value="UniProtKB-KW"/>
</dbReference>
<dbReference type="InterPro" id="IPR019786">
    <property type="entry name" value="Zinc_finger_PHD-type_CS"/>
</dbReference>
<reference evidence="5" key="1">
    <citation type="submission" date="2021-12" db="EMBL/GenBank/DDBJ databases">
        <authorList>
            <person name="King R."/>
        </authorList>
    </citation>
    <scope>NUCLEOTIDE SEQUENCE</scope>
</reference>